<reference evidence="2" key="1">
    <citation type="submission" date="2016-11" db="EMBL/GenBank/DDBJ databases">
        <authorList>
            <person name="Guldener U."/>
        </authorList>
    </citation>
    <scope>NUCLEOTIDE SEQUENCE [LARGE SCALE GENOMIC DNA]</scope>
</reference>
<accession>A0A1L0CXA8</accession>
<name>A0A1L0CXA8_9ASCO</name>
<evidence type="ECO:0008006" key="3">
    <source>
        <dbReference type="Google" id="ProtNLM"/>
    </source>
</evidence>
<keyword evidence="2" id="KW-1185">Reference proteome</keyword>
<protein>
    <recommendedName>
        <fullName evidence="3">Reduced meiotic recombination protein 1</fullName>
    </recommendedName>
</protein>
<gene>
    <name evidence="1" type="ORF">HGUI_01663</name>
</gene>
<dbReference type="AlphaFoldDB" id="A0A1L0CXA8"/>
<dbReference type="EMBL" id="FQNF01000024">
    <property type="protein sequence ID" value="SGZ39463.1"/>
    <property type="molecule type" value="Genomic_DNA"/>
</dbReference>
<organism evidence="1 2">
    <name type="scientific">Hanseniaspora guilliermondii</name>
    <dbReference type="NCBI Taxonomy" id="56406"/>
    <lineage>
        <taxon>Eukaryota</taxon>
        <taxon>Fungi</taxon>
        <taxon>Dikarya</taxon>
        <taxon>Ascomycota</taxon>
        <taxon>Saccharomycotina</taxon>
        <taxon>Saccharomycetes</taxon>
        <taxon>Saccharomycodales</taxon>
        <taxon>Saccharomycodaceae</taxon>
        <taxon>Hanseniaspora</taxon>
    </lineage>
</organism>
<dbReference type="OrthoDB" id="2507795at2759"/>
<dbReference type="InterPro" id="IPR018822">
    <property type="entry name" value="UPF0646"/>
</dbReference>
<evidence type="ECO:0000313" key="1">
    <source>
        <dbReference type="EMBL" id="SGZ39463.1"/>
    </source>
</evidence>
<dbReference type="Pfam" id="PF10336">
    <property type="entry name" value="DUF2420"/>
    <property type="match status" value="1"/>
</dbReference>
<evidence type="ECO:0000313" key="2">
    <source>
        <dbReference type="Proteomes" id="UP000183365"/>
    </source>
</evidence>
<dbReference type="Proteomes" id="UP000183365">
    <property type="component" value="Unassembled WGS sequence"/>
</dbReference>
<proteinExistence type="predicted"/>
<dbReference type="VEuPathDB" id="FungiDB:HGUI_01663"/>
<sequence>MEKEVSDNIKRPRMTISPLNGKLELTDDHVNDPYIDGSARPFNSLDQVIKKQKQNEKKKSVSGEFAFSNLLSSNQLANGNGEAHYNDINLDDEESSEDSNSILVGSRSVPKVMIKFKKGKYGMYANVPVQRGCEATLQHFTDKVEKSFENMDVIFSTIKKSLLQFTPSSELANNEMIVYVKELDLTLEEDNKYNKNITLQDLCSIYRSLSENTKTLNDEYTEILTFEVSTKKRFLNRYNELVELVDNRGNLTHIKKFSNDSGHPVVLDDENDDNSIDKRIINITGSPGDEDEVVVID</sequence>